<evidence type="ECO:0000313" key="3">
    <source>
        <dbReference type="EMBL" id="MBK0383212.1"/>
    </source>
</evidence>
<keyword evidence="1" id="KW-0812">Transmembrane</keyword>
<sequence length="215" mass="25061">MIIKAKLLPAPIIKATAYFLTWIFRKRFNKMVINEIGIKKQHSYLLMCNHFSFWDGFWAAYLCLHAIHKKQEMTGFYIMVLKKQMQMNPWLRYFGCFSVAPGTSTVNESLSYAAELLSKPGNLVLIFPQGNLESNHVRDIVMKDGINQIVPQIKGDCQLIWSSNFIEYFESLKPSVYFNMLDCGTNHHFNFEDTKSKINSHHKAAMKKQFRFTDD</sequence>
<feature type="domain" description="Phospholipid/glycerol acyltransferase" evidence="2">
    <location>
        <begin position="44"/>
        <end position="165"/>
    </location>
</feature>
<feature type="transmembrane region" description="Helical" evidence="1">
    <location>
        <begin position="7"/>
        <end position="24"/>
    </location>
</feature>
<protein>
    <submittedName>
        <fullName evidence="3">1-acyl-sn-glycerol-3-phosphate acyltransferase</fullName>
    </submittedName>
</protein>
<dbReference type="InterPro" id="IPR002123">
    <property type="entry name" value="Plipid/glycerol_acylTrfase"/>
</dbReference>
<dbReference type="Pfam" id="PF01553">
    <property type="entry name" value="Acyltransferase"/>
    <property type="match status" value="1"/>
</dbReference>
<dbReference type="RefSeq" id="WP_200586024.1">
    <property type="nucleotide sequence ID" value="NZ_JAEHFY010000012.1"/>
</dbReference>
<evidence type="ECO:0000256" key="1">
    <source>
        <dbReference type="SAM" id="Phobius"/>
    </source>
</evidence>
<name>A0ABS1BK08_9SPHI</name>
<accession>A0ABS1BK08</accession>
<keyword evidence="3" id="KW-0012">Acyltransferase</keyword>
<dbReference type="Proteomes" id="UP000660024">
    <property type="component" value="Unassembled WGS sequence"/>
</dbReference>
<evidence type="ECO:0000313" key="4">
    <source>
        <dbReference type="Proteomes" id="UP000660024"/>
    </source>
</evidence>
<keyword evidence="1" id="KW-0472">Membrane</keyword>
<proteinExistence type="predicted"/>
<dbReference type="GO" id="GO:0016746">
    <property type="term" value="F:acyltransferase activity"/>
    <property type="evidence" value="ECO:0007669"/>
    <property type="project" value="UniProtKB-KW"/>
</dbReference>
<reference evidence="3 4" key="1">
    <citation type="submission" date="2020-12" db="EMBL/GenBank/DDBJ databases">
        <title>Bacterial novel species Pedobacter sp. SD-b isolated from soil.</title>
        <authorList>
            <person name="Jung H.-Y."/>
        </authorList>
    </citation>
    <scope>NUCLEOTIDE SEQUENCE [LARGE SCALE GENOMIC DNA]</scope>
    <source>
        <strain evidence="3 4">SD-b</strain>
    </source>
</reference>
<gene>
    <name evidence="3" type="ORF">I5M32_09600</name>
</gene>
<organism evidence="3 4">
    <name type="scientific">Pedobacter segetis</name>
    <dbReference type="NCBI Taxonomy" id="2793069"/>
    <lineage>
        <taxon>Bacteria</taxon>
        <taxon>Pseudomonadati</taxon>
        <taxon>Bacteroidota</taxon>
        <taxon>Sphingobacteriia</taxon>
        <taxon>Sphingobacteriales</taxon>
        <taxon>Sphingobacteriaceae</taxon>
        <taxon>Pedobacter</taxon>
    </lineage>
</organism>
<dbReference type="SMART" id="SM00563">
    <property type="entry name" value="PlsC"/>
    <property type="match status" value="1"/>
</dbReference>
<evidence type="ECO:0000259" key="2">
    <source>
        <dbReference type="SMART" id="SM00563"/>
    </source>
</evidence>
<dbReference type="SUPFAM" id="SSF69593">
    <property type="entry name" value="Glycerol-3-phosphate (1)-acyltransferase"/>
    <property type="match status" value="1"/>
</dbReference>
<comment type="caution">
    <text evidence="3">The sequence shown here is derived from an EMBL/GenBank/DDBJ whole genome shotgun (WGS) entry which is preliminary data.</text>
</comment>
<dbReference type="EMBL" id="JAEHFY010000012">
    <property type="protein sequence ID" value="MBK0383212.1"/>
    <property type="molecule type" value="Genomic_DNA"/>
</dbReference>
<keyword evidence="1" id="KW-1133">Transmembrane helix</keyword>
<keyword evidence="4" id="KW-1185">Reference proteome</keyword>
<keyword evidence="3" id="KW-0808">Transferase</keyword>